<protein>
    <submittedName>
        <fullName evidence="1">Uncharacterized protein</fullName>
    </submittedName>
</protein>
<reference evidence="2" key="1">
    <citation type="journal article" date="2019" name="Int. J. Syst. Evol. Microbiol.">
        <title>The Global Catalogue of Microorganisms (GCM) 10K type strain sequencing project: providing services to taxonomists for standard genome sequencing and annotation.</title>
        <authorList>
            <consortium name="The Broad Institute Genomics Platform"/>
            <consortium name="The Broad Institute Genome Sequencing Center for Infectious Disease"/>
            <person name="Wu L."/>
            <person name="Ma J."/>
        </authorList>
    </citation>
    <scope>NUCLEOTIDE SEQUENCE [LARGE SCALE GENOMIC DNA]</scope>
    <source>
        <strain evidence="2">CGMCC 1.15043</strain>
    </source>
</reference>
<keyword evidence="2" id="KW-1185">Reference proteome</keyword>
<proteinExistence type="predicted"/>
<organism evidence="1 2">
    <name type="scientific">Paenibacillus marchantiophytorum</name>
    <dbReference type="NCBI Taxonomy" id="1619310"/>
    <lineage>
        <taxon>Bacteria</taxon>
        <taxon>Bacillati</taxon>
        <taxon>Bacillota</taxon>
        <taxon>Bacilli</taxon>
        <taxon>Bacillales</taxon>
        <taxon>Paenibacillaceae</taxon>
        <taxon>Paenibacillus</taxon>
    </lineage>
</organism>
<evidence type="ECO:0000313" key="2">
    <source>
        <dbReference type="Proteomes" id="UP000615455"/>
    </source>
</evidence>
<name>A0ABQ1FD84_9BACL</name>
<accession>A0ABQ1FD84</accession>
<comment type="caution">
    <text evidence="1">The sequence shown here is derived from an EMBL/GenBank/DDBJ whole genome shotgun (WGS) entry which is preliminary data.</text>
</comment>
<evidence type="ECO:0000313" key="1">
    <source>
        <dbReference type="EMBL" id="GGA07116.1"/>
    </source>
</evidence>
<dbReference type="EMBL" id="BMHE01000051">
    <property type="protein sequence ID" value="GGA07116.1"/>
    <property type="molecule type" value="Genomic_DNA"/>
</dbReference>
<gene>
    <name evidence="1" type="ORF">GCM10008018_61180</name>
</gene>
<sequence>MVGAIPWAQWVEGTVSSGRYPVGSEAGGTVSSGRYPVGLRGWGNKVVINPFWGKLYPRIGDAVRVLSQGDSGNSEVI</sequence>
<dbReference type="Proteomes" id="UP000615455">
    <property type="component" value="Unassembled WGS sequence"/>
</dbReference>